<feature type="repeat" description="ANK" evidence="12">
    <location>
        <begin position="144"/>
        <end position="176"/>
    </location>
</feature>
<dbReference type="GO" id="GO:0051480">
    <property type="term" value="P:regulation of cytosolic calcium ion concentration"/>
    <property type="evidence" value="ECO:0007669"/>
    <property type="project" value="TreeGrafter"/>
</dbReference>
<dbReference type="GO" id="GO:0070679">
    <property type="term" value="F:inositol 1,4,5 trisphosphate binding"/>
    <property type="evidence" value="ECO:0007669"/>
    <property type="project" value="TreeGrafter"/>
</dbReference>
<dbReference type="PANTHER" id="PTHR10117">
    <property type="entry name" value="TRANSIENT RECEPTOR POTENTIAL CHANNEL"/>
    <property type="match status" value="1"/>
</dbReference>
<feature type="compositionally biased region" description="Basic and acidic residues" evidence="13">
    <location>
        <begin position="1218"/>
        <end position="1228"/>
    </location>
</feature>
<comment type="caution">
    <text evidence="16">The sequence shown here is derived from an EMBL/GenBank/DDBJ whole genome shotgun (WGS) entry which is preliminary data.</text>
</comment>
<dbReference type="GO" id="GO:0034703">
    <property type="term" value="C:cation channel complex"/>
    <property type="evidence" value="ECO:0007669"/>
    <property type="project" value="UniProtKB-ARBA"/>
</dbReference>
<dbReference type="PANTHER" id="PTHR10117:SF47">
    <property type="entry name" value="TRANSIENT-RECEPTOR-POTENTIAL-LIKE PROTEIN"/>
    <property type="match status" value="1"/>
</dbReference>
<dbReference type="SMART" id="SM01420">
    <property type="entry name" value="TRP_2"/>
    <property type="match status" value="1"/>
</dbReference>
<feature type="compositionally biased region" description="Polar residues" evidence="13">
    <location>
        <begin position="1249"/>
        <end position="1265"/>
    </location>
</feature>
<evidence type="ECO:0000256" key="3">
    <source>
        <dbReference type="ARBA" id="ARBA00022692"/>
    </source>
</evidence>
<dbReference type="PRINTS" id="PR01097">
    <property type="entry name" value="TRNSRECEPTRP"/>
</dbReference>
<dbReference type="InterPro" id="IPR005821">
    <property type="entry name" value="Ion_trans_dom"/>
</dbReference>
<dbReference type="Pfam" id="PF08344">
    <property type="entry name" value="TRP_2"/>
    <property type="match status" value="1"/>
</dbReference>
<dbReference type="EMBL" id="JAVRJZ010000015">
    <property type="protein sequence ID" value="KAK2712872.1"/>
    <property type="molecule type" value="Genomic_DNA"/>
</dbReference>
<keyword evidence="1" id="KW-0813">Transport</keyword>
<feature type="compositionally biased region" description="Acidic residues" evidence="13">
    <location>
        <begin position="936"/>
        <end position="947"/>
    </location>
</feature>
<feature type="region of interest" description="Disordered" evidence="13">
    <location>
        <begin position="934"/>
        <end position="955"/>
    </location>
</feature>
<dbReference type="NCBIfam" id="TIGR00870">
    <property type="entry name" value="trp"/>
    <property type="match status" value="1"/>
</dbReference>
<feature type="transmembrane region" description="Helical" evidence="14">
    <location>
        <begin position="635"/>
        <end position="657"/>
    </location>
</feature>
<evidence type="ECO:0000256" key="5">
    <source>
        <dbReference type="ARBA" id="ARBA00022989"/>
    </source>
</evidence>
<dbReference type="InterPro" id="IPR002153">
    <property type="entry name" value="TRPC_channel"/>
</dbReference>
<evidence type="ECO:0000256" key="6">
    <source>
        <dbReference type="ARBA" id="ARBA00023043"/>
    </source>
</evidence>
<evidence type="ECO:0000256" key="11">
    <source>
        <dbReference type="ARBA" id="ARBA00060916"/>
    </source>
</evidence>
<accession>A0AA88L1E6</accession>
<dbReference type="SUPFAM" id="SSF48403">
    <property type="entry name" value="Ankyrin repeat"/>
    <property type="match status" value="1"/>
</dbReference>
<feature type="transmembrane region" description="Helical" evidence="14">
    <location>
        <begin position="336"/>
        <end position="353"/>
    </location>
</feature>
<dbReference type="Pfam" id="PF12796">
    <property type="entry name" value="Ank_2"/>
    <property type="match status" value="1"/>
</dbReference>
<feature type="transmembrane region" description="Helical" evidence="14">
    <location>
        <begin position="418"/>
        <end position="435"/>
    </location>
</feature>
<keyword evidence="3 14" id="KW-0812">Transmembrane</keyword>
<feature type="domain" description="Transient receptor ion channel" evidence="15">
    <location>
        <begin position="179"/>
        <end position="241"/>
    </location>
</feature>
<feature type="compositionally biased region" description="Polar residues" evidence="13">
    <location>
        <begin position="994"/>
        <end position="1009"/>
    </location>
</feature>
<dbReference type="Pfam" id="PF00023">
    <property type="entry name" value="Ank"/>
    <property type="match status" value="1"/>
</dbReference>
<evidence type="ECO:0000256" key="12">
    <source>
        <dbReference type="PROSITE-ProRule" id="PRU00023"/>
    </source>
</evidence>
<feature type="region of interest" description="Disordered" evidence="13">
    <location>
        <begin position="991"/>
        <end position="1014"/>
    </location>
</feature>
<feature type="transmembrane region" description="Helical" evidence="14">
    <location>
        <begin position="548"/>
        <end position="570"/>
    </location>
</feature>
<keyword evidence="5 14" id="KW-1133">Transmembrane helix</keyword>
<dbReference type="FunFam" id="1.25.40.20:FF:000221">
    <property type="entry name" value="Transient receptor potential-gamma protein"/>
    <property type="match status" value="1"/>
</dbReference>
<dbReference type="SMART" id="SM00248">
    <property type="entry name" value="ANK"/>
    <property type="match status" value="2"/>
</dbReference>
<comment type="similarity">
    <text evidence="11">Belongs to the transient receptor (TC 1.A.4) family. STrpC subfamily.</text>
</comment>
<keyword evidence="4" id="KW-0677">Repeat</keyword>
<sequence>MDKEEKRVEDSCPRSESTRDIKLPVLPKPLSLDEKKYLLAVERGDLTTVKRLLQRAKRHKAFNVNCRDPMGRGALLMAIDNENLQMLELLVIMGVVTEDALLHAIDKEFVEAVELLLEHEELIHKEGEAYSWEKVDRTTAAFTPEITPLILAAHRNNYEILKILLDRGATLPMPHDVRCGCTDCILSIQADSLRHSMSRINAYKALASPSLIALSSVDPILTAFELSAELRNLAYTENEFRQDYLDLRKQCQDFAVNLLSNTRSSQELAIVLNFDPFSTPYEDGQHMNLARLRLAIEHKQKRFVAHPNIQQLLGAIWYDGLPGFRRMSPIEKLFEVMKIAVLFPYYCGLYMLFPNSASGQLMRKPFMKFLIHASSYLFFLFLLILVSQRAEVLVVSFFGTESMKLALADELKRQRGNAPTYLECAVVIYVIGFLVEDTRELYRSGFSRYIRNMWNFIDMSRNLGYILVITLRTIAYYQQQEEIKINPSSAYIPREEWDDFDPQLVADGLFAMSNVFSALKLVHLFLINPYLGPLQICLGRMVIDIVKFFFIYSLVLFAFACGLNQLLWYFCDIEYKKCFSLPDGGADWSKNPEACMKWRRFHNLFETSQSLFWASFGMIGLDNFELSGIKSYTRFWGLLMFGSYSVINVVVLLNLLIAMMSNSYALITEHADKEWKFARSRLWLSYFEEGGTLPPPFILLPTPKYIMKLLGMSEKEKMRRQSSRRRSSRIRERDFRYAAVMRSLVWRFVTNMHRQNENAEVTEDDISEVKGDISSLRFELIDIFRKNNMDVSAASKNTQAAVGRKMRVWERRLLRDFHVVSVAGEEADDIMTPTTETDLNDPAEKFKKLAIMAVRLNKEEGGSNQVGSGKNIKMLSQIGRSTSTDSFKSCQNLKKAMAEAKKLAVLQPTPEASPRLSPIPTPGTSVLELIRSLEDEKSDSESIEESEGQMPIPPKTQEYMQRRPSNGMKNLHVSVTPATPTSGSAPHLKATAPGLSNISEQSCNSTNKKSPLPEPLEPLRTNFTSEIPAQAIPPPPIKSRALGNSSVKRIDIVKKEVSLDMPEDEPVKPSMEFLPPKQDCVIDMRSKTLEKIKESKVDIELPSRYSKSKTIEPIKASGEKENSNALKYLQKENENQSVKKSLQGGIILTPKILEPTQVSNSANAINATDIALTAVSSQPSKTKSQLSQEKLPAHSTPAKGFAPSVPSTSSSSTVVETRISESKIESETPKTIQNNTKSNKPEPLKAIESITSHAKSNESSSTAMPSSAPREFASAKTSEQSLNPSKSVTEVKTIKKDKSSWL</sequence>
<feature type="compositionally biased region" description="Low complexity" evidence="13">
    <location>
        <begin position="1203"/>
        <end position="1217"/>
    </location>
</feature>
<dbReference type="Proteomes" id="UP001187531">
    <property type="component" value="Unassembled WGS sequence"/>
</dbReference>
<organism evidence="16 17">
    <name type="scientific">Artemia franciscana</name>
    <name type="common">Brine shrimp</name>
    <name type="synonym">Artemia sanfranciscana</name>
    <dbReference type="NCBI Taxonomy" id="6661"/>
    <lineage>
        <taxon>Eukaryota</taxon>
        <taxon>Metazoa</taxon>
        <taxon>Ecdysozoa</taxon>
        <taxon>Arthropoda</taxon>
        <taxon>Crustacea</taxon>
        <taxon>Branchiopoda</taxon>
        <taxon>Anostraca</taxon>
        <taxon>Artemiidae</taxon>
        <taxon>Artemia</taxon>
    </lineage>
</organism>
<dbReference type="InterPro" id="IPR036770">
    <property type="entry name" value="Ankyrin_rpt-contain_sf"/>
</dbReference>
<dbReference type="InterPro" id="IPR013555">
    <property type="entry name" value="TRP_dom"/>
</dbReference>
<dbReference type="InterPro" id="IPR002110">
    <property type="entry name" value="Ankyrin_rpt"/>
</dbReference>
<keyword evidence="6 12" id="KW-0040">ANK repeat</keyword>
<dbReference type="Gene3D" id="1.25.40.20">
    <property type="entry name" value="Ankyrin repeat-containing domain"/>
    <property type="match status" value="1"/>
</dbReference>
<evidence type="ECO:0000256" key="1">
    <source>
        <dbReference type="ARBA" id="ARBA00022448"/>
    </source>
</evidence>
<evidence type="ECO:0000313" key="17">
    <source>
        <dbReference type="Proteomes" id="UP001187531"/>
    </source>
</evidence>
<evidence type="ECO:0000256" key="10">
    <source>
        <dbReference type="ARBA" id="ARBA00043946"/>
    </source>
</evidence>
<gene>
    <name evidence="16" type="ORF">QYM36_011538</name>
</gene>
<protein>
    <recommendedName>
        <fullName evidence="15">Transient receptor ion channel domain-containing protein</fullName>
    </recommendedName>
</protein>
<feature type="compositionally biased region" description="Basic and acidic residues" evidence="13">
    <location>
        <begin position="1292"/>
        <end position="1302"/>
    </location>
</feature>
<proteinExistence type="inferred from homology"/>
<feature type="compositionally biased region" description="Polar residues" evidence="13">
    <location>
        <begin position="1229"/>
        <end position="1238"/>
    </location>
</feature>
<dbReference type="GO" id="GO:0005886">
    <property type="term" value="C:plasma membrane"/>
    <property type="evidence" value="ECO:0007669"/>
    <property type="project" value="TreeGrafter"/>
</dbReference>
<comment type="subcellular location">
    <subcellularLocation>
        <location evidence="10">Cell projection</location>
        <location evidence="10">Rhabdomere membrane</location>
        <topology evidence="10">Multi-pass membrane protein</topology>
    </subcellularLocation>
</comment>
<dbReference type="PROSITE" id="PS50088">
    <property type="entry name" value="ANK_REPEAT"/>
    <property type="match status" value="1"/>
</dbReference>
<evidence type="ECO:0000313" key="16">
    <source>
        <dbReference type="EMBL" id="KAK2712872.1"/>
    </source>
</evidence>
<evidence type="ECO:0000256" key="2">
    <source>
        <dbReference type="ARBA" id="ARBA00022475"/>
    </source>
</evidence>
<evidence type="ECO:0000256" key="7">
    <source>
        <dbReference type="ARBA" id="ARBA00023065"/>
    </source>
</evidence>
<evidence type="ECO:0000256" key="14">
    <source>
        <dbReference type="SAM" id="Phobius"/>
    </source>
</evidence>
<feature type="compositionally biased region" description="Polar residues" evidence="13">
    <location>
        <begin position="1275"/>
        <end position="1290"/>
    </location>
</feature>
<dbReference type="Pfam" id="PF00520">
    <property type="entry name" value="Ion_trans"/>
    <property type="match status" value="1"/>
</dbReference>
<keyword evidence="17" id="KW-1185">Reference proteome</keyword>
<evidence type="ECO:0000256" key="4">
    <source>
        <dbReference type="ARBA" id="ARBA00022737"/>
    </source>
</evidence>
<name>A0AA88L1E6_ARTSF</name>
<keyword evidence="8 14" id="KW-0472">Membrane</keyword>
<feature type="compositionally biased region" description="Polar residues" evidence="13">
    <location>
        <begin position="1176"/>
        <end position="1188"/>
    </location>
</feature>
<dbReference type="GO" id="GO:0015279">
    <property type="term" value="F:store-operated calcium channel activity"/>
    <property type="evidence" value="ECO:0007669"/>
    <property type="project" value="TreeGrafter"/>
</dbReference>
<feature type="transmembrane region" description="Helical" evidence="14">
    <location>
        <begin position="374"/>
        <end position="398"/>
    </location>
</feature>
<keyword evidence="9" id="KW-0407">Ion channel</keyword>
<keyword evidence="2" id="KW-1003">Cell membrane</keyword>
<evidence type="ECO:0000256" key="9">
    <source>
        <dbReference type="ARBA" id="ARBA00023303"/>
    </source>
</evidence>
<keyword evidence="7" id="KW-0406">Ion transport</keyword>
<reference evidence="16" key="1">
    <citation type="submission" date="2023-07" db="EMBL/GenBank/DDBJ databases">
        <title>Chromosome-level genome assembly of Artemia franciscana.</title>
        <authorList>
            <person name="Jo E."/>
        </authorList>
    </citation>
    <scope>NUCLEOTIDE SEQUENCE</scope>
    <source>
        <tissue evidence="16">Whole body</tissue>
    </source>
</reference>
<dbReference type="PROSITE" id="PS50297">
    <property type="entry name" value="ANK_REP_REGION"/>
    <property type="match status" value="1"/>
</dbReference>
<feature type="region of interest" description="Disordered" evidence="13">
    <location>
        <begin position="1176"/>
        <end position="1302"/>
    </location>
</feature>
<evidence type="ECO:0000256" key="13">
    <source>
        <dbReference type="SAM" id="MobiDB-lite"/>
    </source>
</evidence>
<evidence type="ECO:0000256" key="8">
    <source>
        <dbReference type="ARBA" id="ARBA00023136"/>
    </source>
</evidence>
<evidence type="ECO:0000259" key="15">
    <source>
        <dbReference type="SMART" id="SM01420"/>
    </source>
</evidence>